<dbReference type="AlphaFoldDB" id="A0A3G8H717"/>
<dbReference type="SUPFAM" id="SSF52540">
    <property type="entry name" value="P-loop containing nucleoside triphosphate hydrolases"/>
    <property type="match status" value="1"/>
</dbReference>
<gene>
    <name evidence="9" type="ORF">EHF44_23530</name>
</gene>
<dbReference type="InterPro" id="IPR003439">
    <property type="entry name" value="ABC_transporter-like_ATP-bd"/>
</dbReference>
<proteinExistence type="inferred from homology"/>
<keyword evidence="4" id="KW-0997">Cell inner membrane</keyword>
<organism evidence="9 10">
    <name type="scientific">Cupriavidus pauculus</name>
    <dbReference type="NCBI Taxonomy" id="82633"/>
    <lineage>
        <taxon>Bacteria</taxon>
        <taxon>Pseudomonadati</taxon>
        <taxon>Pseudomonadota</taxon>
        <taxon>Betaproteobacteria</taxon>
        <taxon>Burkholderiales</taxon>
        <taxon>Burkholderiaceae</taxon>
        <taxon>Cupriavidus</taxon>
    </lineage>
</organism>
<accession>A0A3G8H717</accession>
<evidence type="ECO:0000259" key="8">
    <source>
        <dbReference type="PROSITE" id="PS50893"/>
    </source>
</evidence>
<dbReference type="Gene3D" id="3.40.50.300">
    <property type="entry name" value="P-loop containing nucleotide triphosphate hydrolases"/>
    <property type="match status" value="1"/>
</dbReference>
<evidence type="ECO:0000256" key="3">
    <source>
        <dbReference type="ARBA" id="ARBA00022475"/>
    </source>
</evidence>
<evidence type="ECO:0000256" key="2">
    <source>
        <dbReference type="ARBA" id="ARBA00022448"/>
    </source>
</evidence>
<evidence type="ECO:0000256" key="6">
    <source>
        <dbReference type="ARBA" id="ARBA00022840"/>
    </source>
</evidence>
<protein>
    <submittedName>
        <fullName evidence="9">ABC transporter ATP-binding protein</fullName>
    </submittedName>
</protein>
<keyword evidence="5" id="KW-0547">Nucleotide-binding</keyword>
<keyword evidence="3" id="KW-1003">Cell membrane</keyword>
<keyword evidence="6 9" id="KW-0067">ATP-binding</keyword>
<dbReference type="InterPro" id="IPR050153">
    <property type="entry name" value="Metal_Ion_Import_ABC"/>
</dbReference>
<evidence type="ECO:0000256" key="4">
    <source>
        <dbReference type="ARBA" id="ARBA00022519"/>
    </source>
</evidence>
<evidence type="ECO:0000313" key="9">
    <source>
        <dbReference type="EMBL" id="AZG16363.1"/>
    </source>
</evidence>
<evidence type="ECO:0000313" key="10">
    <source>
        <dbReference type="Proteomes" id="UP000270411"/>
    </source>
</evidence>
<feature type="domain" description="ABC transporter" evidence="8">
    <location>
        <begin position="6"/>
        <end position="228"/>
    </location>
</feature>
<dbReference type="InterPro" id="IPR017871">
    <property type="entry name" value="ABC_transporter-like_CS"/>
</dbReference>
<dbReference type="RefSeq" id="WP_124686093.1">
    <property type="nucleotide sequence ID" value="NZ_CP033970.1"/>
</dbReference>
<dbReference type="Proteomes" id="UP000270411">
    <property type="component" value="Chromosome 2"/>
</dbReference>
<dbReference type="PANTHER" id="PTHR42734:SF6">
    <property type="entry name" value="MOLYBDATE IMPORT ATP-BINDING PROTEIN MOLC"/>
    <property type="match status" value="1"/>
</dbReference>
<sequence>MADIVLSCDGIGHRYGDRTVLRDIGLRLPRGARCALLGANGAGKSTLLRILAGQLAPATGRVVRAGRIGFVPQEVHPALPISALEMVLLGRAGGISLLRAPGRADYDAARAALGRVQALHLADRTFLSLSGGERQLVVLARALAAQASLLLLDEPCAAMDWHNQALTLRLLAELAADGITVLFSTHVPQHALECASHAVLLFGDGRHAFGPPDAVMDEAALSRLYRLPVRRVRMAGLGGAGTAVPVFSHPPSQPSSPQPAQPCATSS</sequence>
<name>A0A3G8H717_9BURK</name>
<keyword evidence="2" id="KW-0813">Transport</keyword>
<feature type="compositionally biased region" description="Pro residues" evidence="7">
    <location>
        <begin position="251"/>
        <end position="260"/>
    </location>
</feature>
<dbReference type="PROSITE" id="PS00211">
    <property type="entry name" value="ABC_TRANSPORTER_1"/>
    <property type="match status" value="1"/>
</dbReference>
<reference evidence="10" key="1">
    <citation type="submission" date="2018-11" db="EMBL/GenBank/DDBJ databases">
        <title>FDA dAtabase for Regulatory Grade micrObial Sequences (FDA-ARGOS): Supporting development and validation of Infectious Disease Dx tests.</title>
        <authorList>
            <person name="Goldberg B."/>
            <person name="Campos J."/>
            <person name="Tallon L."/>
            <person name="Sadzewicz L."/>
            <person name="Zhao X."/>
            <person name="Vavikolanu K."/>
            <person name="Mehta A."/>
            <person name="Aluvathingal J."/>
            <person name="Nadendla S."/>
            <person name="Geyer C."/>
            <person name="Nandy P."/>
            <person name="Yan Y."/>
            <person name="Sichtig H."/>
        </authorList>
    </citation>
    <scope>NUCLEOTIDE SEQUENCE [LARGE SCALE GENOMIC DNA]</scope>
    <source>
        <strain evidence="10">FDAARGOS_614</strain>
    </source>
</reference>
<dbReference type="GO" id="GO:0005524">
    <property type="term" value="F:ATP binding"/>
    <property type="evidence" value="ECO:0007669"/>
    <property type="project" value="UniProtKB-KW"/>
</dbReference>
<dbReference type="GO" id="GO:0016887">
    <property type="term" value="F:ATP hydrolysis activity"/>
    <property type="evidence" value="ECO:0007669"/>
    <property type="project" value="InterPro"/>
</dbReference>
<dbReference type="KEGG" id="cpau:EHF44_23530"/>
<keyword evidence="4" id="KW-0472">Membrane</keyword>
<evidence type="ECO:0000256" key="1">
    <source>
        <dbReference type="ARBA" id="ARBA00005417"/>
    </source>
</evidence>
<dbReference type="SMART" id="SM00382">
    <property type="entry name" value="AAA"/>
    <property type="match status" value="1"/>
</dbReference>
<dbReference type="InterPro" id="IPR027417">
    <property type="entry name" value="P-loop_NTPase"/>
</dbReference>
<dbReference type="InterPro" id="IPR003593">
    <property type="entry name" value="AAA+_ATPase"/>
</dbReference>
<dbReference type="PANTHER" id="PTHR42734">
    <property type="entry name" value="METAL TRANSPORT SYSTEM ATP-BINDING PROTEIN TM_0124-RELATED"/>
    <property type="match status" value="1"/>
</dbReference>
<dbReference type="EMBL" id="CP033970">
    <property type="protein sequence ID" value="AZG16363.1"/>
    <property type="molecule type" value="Genomic_DNA"/>
</dbReference>
<feature type="region of interest" description="Disordered" evidence="7">
    <location>
        <begin position="245"/>
        <end position="267"/>
    </location>
</feature>
<evidence type="ECO:0000256" key="7">
    <source>
        <dbReference type="SAM" id="MobiDB-lite"/>
    </source>
</evidence>
<comment type="similarity">
    <text evidence="1">Belongs to the ABC transporter superfamily.</text>
</comment>
<dbReference type="OrthoDB" id="5296765at2"/>
<dbReference type="Pfam" id="PF00005">
    <property type="entry name" value="ABC_tran"/>
    <property type="match status" value="1"/>
</dbReference>
<evidence type="ECO:0000256" key="5">
    <source>
        <dbReference type="ARBA" id="ARBA00022741"/>
    </source>
</evidence>
<dbReference type="PROSITE" id="PS50893">
    <property type="entry name" value="ABC_TRANSPORTER_2"/>
    <property type="match status" value="1"/>
</dbReference>